<dbReference type="Pfam" id="PF10152">
    <property type="entry name" value="CCDC53"/>
    <property type="match status" value="3"/>
</dbReference>
<feature type="region of interest" description="Disordered" evidence="1">
    <location>
        <begin position="72"/>
        <end position="110"/>
    </location>
</feature>
<dbReference type="SMART" id="SM00498">
    <property type="entry name" value="FH2"/>
    <property type="match status" value="1"/>
</dbReference>
<dbReference type="Gene3D" id="1.20.58.2220">
    <property type="entry name" value="Formin, FH2 domain"/>
    <property type="match status" value="1"/>
</dbReference>
<feature type="compositionally biased region" description="Polar residues" evidence="1">
    <location>
        <begin position="124"/>
        <end position="136"/>
    </location>
</feature>
<gene>
    <name evidence="3" type="ORF">DYB32_003426</name>
</gene>
<feature type="compositionally biased region" description="Low complexity" evidence="1">
    <location>
        <begin position="239"/>
        <end position="254"/>
    </location>
</feature>
<reference evidence="3 4" key="1">
    <citation type="submission" date="2018-08" db="EMBL/GenBank/DDBJ databases">
        <title>Aphanomyces genome sequencing and annotation.</title>
        <authorList>
            <person name="Minardi D."/>
            <person name="Oidtmann B."/>
            <person name="Van Der Giezen M."/>
            <person name="Studholme D.J."/>
        </authorList>
    </citation>
    <scope>NUCLEOTIDE SEQUENCE [LARGE SCALE GENOMIC DNA]</scope>
    <source>
        <strain evidence="3 4">NJM0002</strain>
    </source>
</reference>
<dbReference type="AlphaFoldDB" id="A0A418B0N5"/>
<dbReference type="InterPro" id="IPR042201">
    <property type="entry name" value="FH2_Formin_sf"/>
</dbReference>
<dbReference type="InterPro" id="IPR051144">
    <property type="entry name" value="Formin_homology_domain"/>
</dbReference>
<evidence type="ECO:0000313" key="3">
    <source>
        <dbReference type="EMBL" id="RHY31542.1"/>
    </source>
</evidence>
<dbReference type="PANTHER" id="PTHR45733:SF8">
    <property type="entry name" value="FORMIN-J"/>
    <property type="match status" value="1"/>
</dbReference>
<dbReference type="InterPro" id="IPR019309">
    <property type="entry name" value="WASHC3"/>
</dbReference>
<feature type="compositionally biased region" description="Pro residues" evidence="1">
    <location>
        <begin position="167"/>
        <end position="176"/>
    </location>
</feature>
<accession>A0A418B0N5</accession>
<dbReference type="Pfam" id="PF02181">
    <property type="entry name" value="FH2"/>
    <property type="match status" value="1"/>
</dbReference>
<dbReference type="Proteomes" id="UP000285060">
    <property type="component" value="Unassembled WGS sequence"/>
</dbReference>
<protein>
    <recommendedName>
        <fullName evidence="2">FH2 domain-containing protein</fullName>
    </recommendedName>
</protein>
<sequence length="878" mass="97333">MSFLAELSKRQGKQPSQSVKPFGFARALHLDTTATSTDAASLLPPFLEKKTSSQTFASPFAKSAIEILKELERKAEEDASARQQHPEDDPPNGIKPHVPSAGVMSSSLMSSLNRRTLNATVLGTPAASSNDNQSDNDFAAPPDQAIARPVANPAKNVLEEMMKARRAPPPQEPAPTQPAKSSGKNAMLEQLLQKRNKSPEIESSPSSNNNEEEGPKKHNMLAQLLQKRNSAHQPPLEQPSPTSSSASTESSESTRSSEDSTADVPLKDHPKYATYFLMLKRGLPKPAVQHRMTKENVDPAILDMDPNQPLIEYTLATDPVYEKYFKMLKTGLPRPVVEHKLRADGISPHLLDLDPTIPTVPKAQLDAAFEAHKEKVVAKYKKMLKLGMPPMAVDHAMVKDNVDPSWLHPESTATATSSKSFMTRKVAKPDRIRKKLHWVVLNKDAMDASTLWKQPTQGTHPTLAGISNNMVAALSDASVAALERLFTKSIHDDVAKAHKSDVSNTAKSTRDLLQVKSVSLMDMKKAQNIGITLARIKVPFEYVARSHVGMTWFGCVCSKIKDEILNMNPTVMSSMHLKALIDLWPDAQEMKAIRDFQGDPQTLGLAERFCHVMRDTPRFPEKLQCLIFKQEFHSRSHELRYTPTRKFDASDAFVSDILLLVLKMGNVLNFGKDAENGAAGVAKGFSLSSLVKLSQTKAFVGQTTLLQFLVEVVDVSAGGRGFFPHAMQFAQRDAPHLAQFDEEVGLLERASRVVTQQLYMEKKALEGGRAHLEAEAQRILGEDHETNLTAAAIRFFLTKVDMELRDLTDQLDSLNQKVFRPSFLRYIGEEGNYEVDELFSVLWAFTEEFRAAHRKFVLKKARAAKKKQPPPPPVAECA</sequence>
<feature type="domain" description="FH2" evidence="2">
    <location>
        <begin position="423"/>
        <end position="875"/>
    </location>
</feature>
<feature type="region of interest" description="Disordered" evidence="1">
    <location>
        <begin position="230"/>
        <end position="266"/>
    </location>
</feature>
<dbReference type="PROSITE" id="PS51444">
    <property type="entry name" value="FH2"/>
    <property type="match status" value="1"/>
</dbReference>
<dbReference type="VEuPathDB" id="FungiDB:H310_02424"/>
<feature type="compositionally biased region" description="Basic and acidic residues" evidence="1">
    <location>
        <begin position="72"/>
        <end position="88"/>
    </location>
</feature>
<organism evidence="3 4">
    <name type="scientific">Aphanomyces invadans</name>
    <dbReference type="NCBI Taxonomy" id="157072"/>
    <lineage>
        <taxon>Eukaryota</taxon>
        <taxon>Sar</taxon>
        <taxon>Stramenopiles</taxon>
        <taxon>Oomycota</taxon>
        <taxon>Saprolegniomycetes</taxon>
        <taxon>Saprolegniales</taxon>
        <taxon>Verrucalvaceae</taxon>
        <taxon>Aphanomyces</taxon>
    </lineage>
</organism>
<keyword evidence="4" id="KW-1185">Reference proteome</keyword>
<dbReference type="PANTHER" id="PTHR45733">
    <property type="entry name" value="FORMIN-J"/>
    <property type="match status" value="1"/>
</dbReference>
<feature type="region of interest" description="Disordered" evidence="1">
    <location>
        <begin position="124"/>
        <end position="148"/>
    </location>
</feature>
<comment type="caution">
    <text evidence="3">The sequence shown here is derived from an EMBL/GenBank/DDBJ whole genome shotgun (WGS) entry which is preliminary data.</text>
</comment>
<dbReference type="SUPFAM" id="SSF101447">
    <property type="entry name" value="Formin homology 2 domain (FH2 domain)"/>
    <property type="match status" value="1"/>
</dbReference>
<evidence type="ECO:0000259" key="2">
    <source>
        <dbReference type="PROSITE" id="PS51444"/>
    </source>
</evidence>
<evidence type="ECO:0000313" key="4">
    <source>
        <dbReference type="Proteomes" id="UP000285060"/>
    </source>
</evidence>
<evidence type="ECO:0000256" key="1">
    <source>
        <dbReference type="SAM" id="MobiDB-lite"/>
    </source>
</evidence>
<dbReference type="EMBL" id="QUSY01000206">
    <property type="protein sequence ID" value="RHY31542.1"/>
    <property type="molecule type" value="Genomic_DNA"/>
</dbReference>
<dbReference type="GO" id="GO:0071203">
    <property type="term" value="C:WASH complex"/>
    <property type="evidence" value="ECO:0007669"/>
    <property type="project" value="InterPro"/>
</dbReference>
<dbReference type="InterPro" id="IPR015425">
    <property type="entry name" value="FH2_Formin"/>
</dbReference>
<name>A0A418B0N5_9STRA</name>
<proteinExistence type="predicted"/>
<feature type="region of interest" description="Disordered" evidence="1">
    <location>
        <begin position="164"/>
        <end position="215"/>
    </location>
</feature>